<accession>A0A7T8GY72</accession>
<protein>
    <submittedName>
        <fullName evidence="2">Uncharacterized protein</fullName>
    </submittedName>
</protein>
<evidence type="ECO:0000313" key="2">
    <source>
        <dbReference type="EMBL" id="QQP40007.1"/>
    </source>
</evidence>
<gene>
    <name evidence="2" type="ORF">FKW44_013897</name>
</gene>
<dbReference type="Proteomes" id="UP000595437">
    <property type="component" value="Chromosome 9"/>
</dbReference>
<feature type="non-terminal residue" evidence="2">
    <location>
        <position position="1"/>
    </location>
</feature>
<dbReference type="AlphaFoldDB" id="A0A7T8GY72"/>
<evidence type="ECO:0000256" key="1">
    <source>
        <dbReference type="SAM" id="MobiDB-lite"/>
    </source>
</evidence>
<dbReference type="EMBL" id="CP045898">
    <property type="protein sequence ID" value="QQP40007.1"/>
    <property type="molecule type" value="Genomic_DNA"/>
</dbReference>
<evidence type="ECO:0000313" key="3">
    <source>
        <dbReference type="Proteomes" id="UP000595437"/>
    </source>
</evidence>
<name>A0A7T8GY72_CALRO</name>
<keyword evidence="3" id="KW-1185">Reference proteome</keyword>
<sequence length="94" mass="10305">KSKQLTINGEQYPRMNGDSSALNNNNNNNFLSPNMAYHGYMGRGPPAPPGTINLNINGQIREPFILIFMNVEGVGAQAKPLSRGISLRTTLDQF</sequence>
<organism evidence="2 3">
    <name type="scientific">Caligus rogercresseyi</name>
    <name type="common">Sea louse</name>
    <dbReference type="NCBI Taxonomy" id="217165"/>
    <lineage>
        <taxon>Eukaryota</taxon>
        <taxon>Metazoa</taxon>
        <taxon>Ecdysozoa</taxon>
        <taxon>Arthropoda</taxon>
        <taxon>Crustacea</taxon>
        <taxon>Multicrustacea</taxon>
        <taxon>Hexanauplia</taxon>
        <taxon>Copepoda</taxon>
        <taxon>Siphonostomatoida</taxon>
        <taxon>Caligidae</taxon>
        <taxon>Caligus</taxon>
    </lineage>
</organism>
<feature type="region of interest" description="Disordered" evidence="1">
    <location>
        <begin position="1"/>
        <end position="27"/>
    </location>
</feature>
<proteinExistence type="predicted"/>
<reference evidence="3" key="1">
    <citation type="submission" date="2021-01" db="EMBL/GenBank/DDBJ databases">
        <title>Caligus Genome Assembly.</title>
        <authorList>
            <person name="Gallardo-Escarate C."/>
        </authorList>
    </citation>
    <scope>NUCLEOTIDE SEQUENCE [LARGE SCALE GENOMIC DNA]</scope>
</reference>